<organism evidence="9 10">
    <name type="scientific">Tsuneonella suprasediminis</name>
    <dbReference type="NCBI Taxonomy" id="2306996"/>
    <lineage>
        <taxon>Bacteria</taxon>
        <taxon>Pseudomonadati</taxon>
        <taxon>Pseudomonadota</taxon>
        <taxon>Alphaproteobacteria</taxon>
        <taxon>Sphingomonadales</taxon>
        <taxon>Erythrobacteraceae</taxon>
        <taxon>Tsuneonella</taxon>
    </lineage>
</organism>
<dbReference type="GO" id="GO:0008235">
    <property type="term" value="F:metalloexopeptidase activity"/>
    <property type="evidence" value="ECO:0007669"/>
    <property type="project" value="InterPro"/>
</dbReference>
<sequence length="563" mass="59580">MTLRHYTAAAIVSLALAGCATANPPAVAATSAPAVHDSAPQADPARMDAIIRTLASDEFEGRAPGTPGETKTIAYLVEQFRKLGLEPGGPNGAWTTQVPLLHTKLDTGAPLQLATKRGAITLRQGEDVYISTQRNVDRAVVDKAPLVFVGYGVTAPEKGWDDFKGADLKGKIAVFLVNDPDFGLAEGAPNAGLFGGQAMTYYGRWTYKFEEAVRQGAIGALIVHDAPAAGYGWNTIVSPGGENYDLVQGPDGEGRLMIQGWLSGDAAQRVFAAAGLDLAKQVAAARSRNFKPVPLVGARLSANVPVSSETVQSHNVIAKITGATRPAETISYGAHWDAYGIGATADGRGKTIRAGALDDASGIAAMMEVARMFKSGTPPQRTILFGIWTAEERGLLGSEHFVASNLYSADKMVADITFDTLQPNGKARDFVLIGKGQSTLEDYLAKAAAAQGRTITPDARPERGLFYRADHFSFAKRGVPSLIVMALGGGVDLVNGGRAAGDKWVSDFTANCYHQPCDDWKADWDLSGAAQDADLGYAIGRELADSDAWPKWKPGSEFAGKRK</sequence>
<feature type="signal peptide" evidence="7">
    <location>
        <begin position="1"/>
        <end position="22"/>
    </location>
</feature>
<keyword evidence="10" id="KW-1185">Reference proteome</keyword>
<dbReference type="PANTHER" id="PTHR12147">
    <property type="entry name" value="METALLOPEPTIDASE M28 FAMILY MEMBER"/>
    <property type="match status" value="1"/>
</dbReference>
<evidence type="ECO:0000313" key="10">
    <source>
        <dbReference type="Proteomes" id="UP000284322"/>
    </source>
</evidence>
<evidence type="ECO:0000256" key="4">
    <source>
        <dbReference type="ARBA" id="ARBA00022729"/>
    </source>
</evidence>
<dbReference type="SUPFAM" id="SSF52025">
    <property type="entry name" value="PA domain"/>
    <property type="match status" value="1"/>
</dbReference>
<evidence type="ECO:0000256" key="3">
    <source>
        <dbReference type="ARBA" id="ARBA00022723"/>
    </source>
</evidence>
<keyword evidence="1" id="KW-0031">Aminopeptidase</keyword>
<evidence type="ECO:0000256" key="5">
    <source>
        <dbReference type="ARBA" id="ARBA00022801"/>
    </source>
</evidence>
<dbReference type="InterPro" id="IPR007484">
    <property type="entry name" value="Peptidase_M28"/>
</dbReference>
<dbReference type="InterPro" id="IPR045175">
    <property type="entry name" value="M28_fam"/>
</dbReference>
<dbReference type="EMBL" id="RAHJ01000014">
    <property type="protein sequence ID" value="RJX69151.1"/>
    <property type="molecule type" value="Genomic_DNA"/>
</dbReference>
<dbReference type="AlphaFoldDB" id="A0A419R3Q8"/>
<evidence type="ECO:0000256" key="1">
    <source>
        <dbReference type="ARBA" id="ARBA00022438"/>
    </source>
</evidence>
<evidence type="ECO:0000259" key="8">
    <source>
        <dbReference type="Pfam" id="PF04389"/>
    </source>
</evidence>
<dbReference type="GO" id="GO:0006508">
    <property type="term" value="P:proteolysis"/>
    <property type="evidence" value="ECO:0007669"/>
    <property type="project" value="UniProtKB-KW"/>
</dbReference>
<feature type="domain" description="Peptidase M28" evidence="8">
    <location>
        <begin position="315"/>
        <end position="533"/>
    </location>
</feature>
<dbReference type="PROSITE" id="PS51257">
    <property type="entry name" value="PROKAR_LIPOPROTEIN"/>
    <property type="match status" value="1"/>
</dbReference>
<keyword evidence="3" id="KW-0479">Metal-binding</keyword>
<dbReference type="GO" id="GO:0004177">
    <property type="term" value="F:aminopeptidase activity"/>
    <property type="evidence" value="ECO:0007669"/>
    <property type="project" value="UniProtKB-KW"/>
</dbReference>
<keyword evidence="2" id="KW-0645">Protease</keyword>
<dbReference type="RefSeq" id="WP_120107537.1">
    <property type="nucleotide sequence ID" value="NZ_RAHJ01000014.1"/>
</dbReference>
<comment type="caution">
    <text evidence="9">The sequence shown here is derived from an EMBL/GenBank/DDBJ whole genome shotgun (WGS) entry which is preliminary data.</text>
</comment>
<evidence type="ECO:0000256" key="2">
    <source>
        <dbReference type="ARBA" id="ARBA00022670"/>
    </source>
</evidence>
<evidence type="ECO:0000313" key="9">
    <source>
        <dbReference type="EMBL" id="RJX69151.1"/>
    </source>
</evidence>
<evidence type="ECO:0000256" key="6">
    <source>
        <dbReference type="ARBA" id="ARBA00022833"/>
    </source>
</evidence>
<dbReference type="SUPFAM" id="SSF53187">
    <property type="entry name" value="Zn-dependent exopeptidases"/>
    <property type="match status" value="1"/>
</dbReference>
<keyword evidence="5 9" id="KW-0378">Hydrolase</keyword>
<keyword evidence="6" id="KW-0862">Zinc</keyword>
<keyword evidence="4 7" id="KW-0732">Signal</keyword>
<dbReference type="Gene3D" id="3.40.630.10">
    <property type="entry name" value="Zn peptidases"/>
    <property type="match status" value="2"/>
</dbReference>
<reference evidence="9 10" key="1">
    <citation type="submission" date="2018-09" db="EMBL/GenBank/DDBJ databases">
        <title>Altererythrobacter sp.Ery1 and Ery12, the genome sequencing of novel strains in genus Alterythrobacter.</title>
        <authorList>
            <person name="Cheng H."/>
            <person name="Wu Y.-H."/>
            <person name="Fang C."/>
            <person name="Xu X.-W."/>
        </authorList>
    </citation>
    <scope>NUCLEOTIDE SEQUENCE [LARGE SCALE GENOMIC DNA]</scope>
    <source>
        <strain evidence="9 10">Ery12</strain>
    </source>
</reference>
<dbReference type="OrthoDB" id="9778250at2"/>
<dbReference type="CDD" id="cd05660">
    <property type="entry name" value="M28_like_PA"/>
    <property type="match status" value="1"/>
</dbReference>
<protein>
    <submittedName>
        <fullName evidence="9">M20/M25/M40 family metallo-hydrolase</fullName>
    </submittedName>
</protein>
<dbReference type="InterPro" id="IPR046450">
    <property type="entry name" value="PA_dom_sf"/>
</dbReference>
<accession>A0A419R3Q8</accession>
<evidence type="ECO:0000256" key="7">
    <source>
        <dbReference type="SAM" id="SignalP"/>
    </source>
</evidence>
<dbReference type="CDD" id="cd04821">
    <property type="entry name" value="PA_M28_1_2"/>
    <property type="match status" value="1"/>
</dbReference>
<gene>
    <name evidence="9" type="ORF">D6858_04460</name>
</gene>
<proteinExistence type="predicted"/>
<dbReference type="Proteomes" id="UP000284322">
    <property type="component" value="Unassembled WGS sequence"/>
</dbReference>
<dbReference type="Pfam" id="PF04389">
    <property type="entry name" value="Peptidase_M28"/>
    <property type="match status" value="1"/>
</dbReference>
<dbReference type="PANTHER" id="PTHR12147:SF56">
    <property type="entry name" value="AMINOPEPTIDASE YDR415C-RELATED"/>
    <property type="match status" value="1"/>
</dbReference>
<feature type="chain" id="PRO_5019180257" evidence="7">
    <location>
        <begin position="23"/>
        <end position="563"/>
    </location>
</feature>
<dbReference type="GO" id="GO:0046872">
    <property type="term" value="F:metal ion binding"/>
    <property type="evidence" value="ECO:0007669"/>
    <property type="project" value="UniProtKB-KW"/>
</dbReference>
<name>A0A419R3Q8_9SPHN</name>